<comment type="caution">
    <text evidence="2">The sequence shown here is derived from an EMBL/GenBank/DDBJ whole genome shotgun (WGS) entry which is preliminary data.</text>
</comment>
<keyword evidence="1" id="KW-0472">Membrane</keyword>
<keyword evidence="3" id="KW-1185">Reference proteome</keyword>
<feature type="transmembrane region" description="Helical" evidence="1">
    <location>
        <begin position="122"/>
        <end position="149"/>
    </location>
</feature>
<evidence type="ECO:0000256" key="1">
    <source>
        <dbReference type="SAM" id="Phobius"/>
    </source>
</evidence>
<feature type="transmembrane region" description="Helical" evidence="1">
    <location>
        <begin position="249"/>
        <end position="271"/>
    </location>
</feature>
<feature type="transmembrane region" description="Helical" evidence="1">
    <location>
        <begin position="215"/>
        <end position="243"/>
    </location>
</feature>
<sequence>MSVFDSSDASRYHFLTIILIVAPLGATLLPIIGTLVFFAPSESRKRPVFLLNILACLLGICQAVFFTSLNSFILLHPDKYISRTTLIAAIPVLLAPPILVDSILLFRLLAFYPIQLTPRKTLIAVLAPTCLVKAARLACLIAFIITYPVSRLDAPGYVAVHGLVWGRGHWIIAIFALQALDNTYVSSMFLYKLYRFGYTTQKAVGGSREDIFSRVPAVFIIALGNYVVPVTIDILIIILMTLLPGWAGGIYILFIANFVTIFGIVFATVWTTNQNWILRRMVEAGVEARTQSTMRFQSKSIVDALSVHDPYDSAGLFFPPR</sequence>
<feature type="transmembrane region" description="Helical" evidence="1">
    <location>
        <begin position="50"/>
        <end position="74"/>
    </location>
</feature>
<name>A0AAD4QGZ3_9AGAM</name>
<evidence type="ECO:0000313" key="3">
    <source>
        <dbReference type="Proteomes" id="UP001201163"/>
    </source>
</evidence>
<feature type="transmembrane region" description="Helical" evidence="1">
    <location>
        <begin position="12"/>
        <end position="38"/>
    </location>
</feature>
<dbReference type="AlphaFoldDB" id="A0AAD4QGZ3"/>
<proteinExistence type="predicted"/>
<keyword evidence="1" id="KW-1133">Transmembrane helix</keyword>
<evidence type="ECO:0000313" key="2">
    <source>
        <dbReference type="EMBL" id="KAH8998569.1"/>
    </source>
</evidence>
<gene>
    <name evidence="2" type="ORF">EDB92DRAFT_1941376</name>
</gene>
<keyword evidence="1" id="KW-0812">Transmembrane</keyword>
<accession>A0AAD4QGZ3</accession>
<dbReference type="Proteomes" id="UP001201163">
    <property type="component" value="Unassembled WGS sequence"/>
</dbReference>
<protein>
    <submittedName>
        <fullName evidence="2">Uncharacterized protein</fullName>
    </submittedName>
</protein>
<feature type="transmembrane region" description="Helical" evidence="1">
    <location>
        <begin position="86"/>
        <end position="110"/>
    </location>
</feature>
<feature type="transmembrane region" description="Helical" evidence="1">
    <location>
        <begin position="169"/>
        <end position="194"/>
    </location>
</feature>
<reference evidence="2" key="1">
    <citation type="submission" date="2022-01" db="EMBL/GenBank/DDBJ databases">
        <title>Comparative genomics reveals a dynamic genome evolution in the ectomycorrhizal milk-cap (Lactarius) mushrooms.</title>
        <authorList>
            <consortium name="DOE Joint Genome Institute"/>
            <person name="Lebreton A."/>
            <person name="Tang N."/>
            <person name="Kuo A."/>
            <person name="LaButti K."/>
            <person name="Drula E."/>
            <person name="Barry K."/>
            <person name="Clum A."/>
            <person name="Lipzen A."/>
            <person name="Mousain D."/>
            <person name="Ng V."/>
            <person name="Wang R."/>
            <person name="Wang X."/>
            <person name="Dai Y."/>
            <person name="Henrissat B."/>
            <person name="Grigoriev I.V."/>
            <person name="Guerin-Laguette A."/>
            <person name="Yu F."/>
            <person name="Martin F.M."/>
        </authorList>
    </citation>
    <scope>NUCLEOTIDE SEQUENCE</scope>
    <source>
        <strain evidence="2">QP</strain>
    </source>
</reference>
<dbReference type="EMBL" id="JAKELL010000005">
    <property type="protein sequence ID" value="KAH8998569.1"/>
    <property type="molecule type" value="Genomic_DNA"/>
</dbReference>
<organism evidence="2 3">
    <name type="scientific">Lactarius akahatsu</name>
    <dbReference type="NCBI Taxonomy" id="416441"/>
    <lineage>
        <taxon>Eukaryota</taxon>
        <taxon>Fungi</taxon>
        <taxon>Dikarya</taxon>
        <taxon>Basidiomycota</taxon>
        <taxon>Agaricomycotina</taxon>
        <taxon>Agaricomycetes</taxon>
        <taxon>Russulales</taxon>
        <taxon>Russulaceae</taxon>
        <taxon>Lactarius</taxon>
    </lineage>
</organism>